<dbReference type="RefSeq" id="WP_045446302.1">
    <property type="nucleotide sequence ID" value="NZ_BBIO01000008.1"/>
</dbReference>
<evidence type="ECO:0000313" key="2">
    <source>
        <dbReference type="EMBL" id="GAK45344.1"/>
    </source>
</evidence>
<proteinExistence type="predicted"/>
<evidence type="ECO:0000313" key="3">
    <source>
        <dbReference type="Proteomes" id="UP000028702"/>
    </source>
</evidence>
<name>A0A081BBC6_9HYPH</name>
<evidence type="ECO:0000256" key="1">
    <source>
        <dbReference type="SAM" id="Phobius"/>
    </source>
</evidence>
<keyword evidence="1" id="KW-0812">Transmembrane</keyword>
<reference evidence="2 3" key="1">
    <citation type="submission" date="2014-07" db="EMBL/GenBank/DDBJ databases">
        <title>Tepidicaulis marinum gen. nov., sp. nov., a novel marine bacterium denitrifying nitrate to nitrous oxide strictly under microaerobic conditions.</title>
        <authorList>
            <person name="Takeuchi M."/>
            <person name="Yamagishi T."/>
            <person name="Kamagata Y."/>
            <person name="Oshima K."/>
            <person name="Hattori M."/>
            <person name="Katayama T."/>
            <person name="Hanada S."/>
            <person name="Tamaki H."/>
            <person name="Marumo K."/>
            <person name="Maeda H."/>
            <person name="Nedachi M."/>
            <person name="Iwasaki W."/>
            <person name="Suwa Y."/>
            <person name="Sakata S."/>
        </authorList>
    </citation>
    <scope>NUCLEOTIDE SEQUENCE [LARGE SCALE GENOMIC DNA]</scope>
    <source>
        <strain evidence="2 3">MA2</strain>
    </source>
</reference>
<keyword evidence="1" id="KW-1133">Transmembrane helix</keyword>
<protein>
    <submittedName>
        <fullName evidence="2">Conserved protein</fullName>
    </submittedName>
</protein>
<comment type="caution">
    <text evidence="2">The sequence shown here is derived from an EMBL/GenBank/DDBJ whole genome shotgun (WGS) entry which is preliminary data.</text>
</comment>
<sequence length="96" mass="10530">MRLSRLAALIFIVLALAAGLYDLSPVLAGERARLHGLGEIWFALSPGSLNLLQAVTQRYLWPPLWDPGMTWLLVQPALAVFALPAAFFALISAMKR</sequence>
<dbReference type="Proteomes" id="UP000028702">
    <property type="component" value="Unassembled WGS sequence"/>
</dbReference>
<accession>A0A081BBC6</accession>
<organism evidence="2 3">
    <name type="scientific">Tepidicaulis marinus</name>
    <dbReference type="NCBI Taxonomy" id="1333998"/>
    <lineage>
        <taxon>Bacteria</taxon>
        <taxon>Pseudomonadati</taxon>
        <taxon>Pseudomonadota</taxon>
        <taxon>Alphaproteobacteria</taxon>
        <taxon>Hyphomicrobiales</taxon>
        <taxon>Parvibaculaceae</taxon>
        <taxon>Tepidicaulis</taxon>
    </lineage>
</organism>
<feature type="transmembrane region" description="Helical" evidence="1">
    <location>
        <begin position="69"/>
        <end position="91"/>
    </location>
</feature>
<keyword evidence="3" id="KW-1185">Reference proteome</keyword>
<dbReference type="AlphaFoldDB" id="A0A081BBC6"/>
<gene>
    <name evidence="2" type="ORF">M2A_1843</name>
</gene>
<dbReference type="EMBL" id="BBIO01000008">
    <property type="protein sequence ID" value="GAK45344.1"/>
    <property type="molecule type" value="Genomic_DNA"/>
</dbReference>
<keyword evidence="1" id="KW-0472">Membrane</keyword>